<keyword evidence="5 10" id="KW-1133">Transmembrane helix</keyword>
<evidence type="ECO:0000256" key="4">
    <source>
        <dbReference type="ARBA" id="ARBA00022719"/>
    </source>
</evidence>
<dbReference type="GO" id="GO:0016491">
    <property type="term" value="F:oxidoreductase activity"/>
    <property type="evidence" value="ECO:0007669"/>
    <property type="project" value="UniProtKB-KW"/>
</dbReference>
<proteinExistence type="inferred from homology"/>
<feature type="transmembrane region" description="Helical" evidence="10">
    <location>
        <begin position="141"/>
        <end position="161"/>
    </location>
</feature>
<evidence type="ECO:0000256" key="5">
    <source>
        <dbReference type="ARBA" id="ARBA00022989"/>
    </source>
</evidence>
<reference evidence="12 13" key="1">
    <citation type="journal article" date="2016" name="Nat. Biotechnol.">
        <title>Measurement of bacterial replication rates in microbial communities.</title>
        <authorList>
            <person name="Brown C.T."/>
            <person name="Olm M.R."/>
            <person name="Thomas B.C."/>
            <person name="Banfield J.F."/>
        </authorList>
    </citation>
    <scope>NUCLEOTIDE SEQUENCE [LARGE SCALE GENOMIC DNA]</scope>
    <source>
        <strain evidence="12">45_41</strain>
    </source>
</reference>
<keyword evidence="9" id="KW-0676">Redox-active center</keyword>
<dbReference type="Gene3D" id="3.40.30.10">
    <property type="entry name" value="Glutaredoxin"/>
    <property type="match status" value="1"/>
</dbReference>
<dbReference type="GO" id="GO:0005524">
    <property type="term" value="F:ATP binding"/>
    <property type="evidence" value="ECO:0007669"/>
    <property type="project" value="InterPro"/>
</dbReference>
<dbReference type="InterPro" id="IPR038354">
    <property type="entry name" value="VKOR_sf"/>
</dbReference>
<feature type="transmembrane region" description="Helical" evidence="10">
    <location>
        <begin position="167"/>
        <end position="184"/>
    </location>
</feature>
<dbReference type="InterPro" id="IPR005074">
    <property type="entry name" value="Peptidase_C39"/>
</dbReference>
<dbReference type="GO" id="GO:0008233">
    <property type="term" value="F:peptidase activity"/>
    <property type="evidence" value="ECO:0007669"/>
    <property type="project" value="InterPro"/>
</dbReference>
<comment type="similarity">
    <text evidence="2">Belongs to the VKOR family.</text>
</comment>
<keyword evidence="8" id="KW-1015">Disulfide bond</keyword>
<keyword evidence="4" id="KW-0874">Quinone</keyword>
<gene>
    <name evidence="12" type="ORF">BHV79_07495</name>
</gene>
<dbReference type="AlphaFoldDB" id="A0A1Q6I8C8"/>
<evidence type="ECO:0000313" key="12">
    <source>
        <dbReference type="EMBL" id="OKZ35019.1"/>
    </source>
</evidence>
<evidence type="ECO:0000256" key="1">
    <source>
        <dbReference type="ARBA" id="ARBA00004141"/>
    </source>
</evidence>
<dbReference type="Gene3D" id="3.90.70.10">
    <property type="entry name" value="Cysteine proteinases"/>
    <property type="match status" value="1"/>
</dbReference>
<evidence type="ECO:0000256" key="10">
    <source>
        <dbReference type="SAM" id="Phobius"/>
    </source>
</evidence>
<protein>
    <recommendedName>
        <fullName evidence="11">Peptidase C39 domain-containing protein</fullName>
    </recommendedName>
</protein>
<dbReference type="CDD" id="cd12921">
    <property type="entry name" value="VKOR_4"/>
    <property type="match status" value="1"/>
</dbReference>
<comment type="subcellular location">
    <subcellularLocation>
        <location evidence="1">Membrane</location>
        <topology evidence="1">Multi-pass membrane protein</topology>
    </subcellularLocation>
</comment>
<evidence type="ECO:0000256" key="7">
    <source>
        <dbReference type="ARBA" id="ARBA00023136"/>
    </source>
</evidence>
<dbReference type="Pfam" id="PF03412">
    <property type="entry name" value="Peptidase_C39"/>
    <property type="match status" value="1"/>
</dbReference>
<evidence type="ECO:0000256" key="3">
    <source>
        <dbReference type="ARBA" id="ARBA00022692"/>
    </source>
</evidence>
<dbReference type="Proteomes" id="UP000186549">
    <property type="component" value="Unassembled WGS sequence"/>
</dbReference>
<dbReference type="EMBL" id="MNQU01000184">
    <property type="protein sequence ID" value="OKZ35019.1"/>
    <property type="molecule type" value="Genomic_DNA"/>
</dbReference>
<feature type="domain" description="Peptidase C39" evidence="11">
    <location>
        <begin position="6"/>
        <end position="118"/>
    </location>
</feature>
<dbReference type="GO" id="GO:0048038">
    <property type="term" value="F:quinone binding"/>
    <property type="evidence" value="ECO:0007669"/>
    <property type="project" value="UniProtKB-KW"/>
</dbReference>
<organism evidence="12 13">
    <name type="scientific">Bacteroides uniformis</name>
    <dbReference type="NCBI Taxonomy" id="820"/>
    <lineage>
        <taxon>Bacteria</taxon>
        <taxon>Pseudomonadati</taxon>
        <taxon>Bacteroidota</taxon>
        <taxon>Bacteroidia</taxon>
        <taxon>Bacteroidales</taxon>
        <taxon>Bacteroidaceae</taxon>
        <taxon>Bacteroides</taxon>
    </lineage>
</organism>
<sequence>MPGIDHTTYILYRYLKELSVKISYGSIRQSLDTPMGNTLRGISDALDEFHIVHEVYQLPAEYLKELECPFISVIQNGHFCIVKNMNEKEVMLISDKGKKSIVSLEFFLTIWKGTVLIIDPLQTVQQEPYYRIKQIVSYLYIYRYLIILALAGMIYLFVNHAHIGETLFNLMTWVGLAVAIGIIYKESYDKDFLQRFCKIGTVVDCNGILHSKAANIGGLVSLGEMALLYFSTLFLYTAIHGADYLMVWVLSTAIALITTLWSVVYQVIIAKKLCMLCTLLDMVIWAQAAILYGFYHTDSLGLTPSSVVLLLLVAGLCCSIWYSLKELISANYQSIQLKTQKEALLSYPVLLDTLLSMETEIPQAESSIVLHNEKQADRKIQIIINPHCKHCALHYKEWLRLDTSVSLLFFVSDRNRQDKEVALAVISCYIRYGFRQAMDLLGEWFDKHDTGLIIHYPLVPQAEQVLEAQRAYCNKIHLQHTPFITINERKMPGIYTIEDLHYVL</sequence>
<evidence type="ECO:0000313" key="13">
    <source>
        <dbReference type="Proteomes" id="UP000186549"/>
    </source>
</evidence>
<feature type="transmembrane region" description="Helical" evidence="10">
    <location>
        <begin position="216"/>
        <end position="239"/>
    </location>
</feature>
<dbReference type="InterPro" id="IPR036249">
    <property type="entry name" value="Thioredoxin-like_sf"/>
</dbReference>
<dbReference type="PROSITE" id="PS50990">
    <property type="entry name" value="PEPTIDASE_C39"/>
    <property type="match status" value="1"/>
</dbReference>
<evidence type="ECO:0000256" key="9">
    <source>
        <dbReference type="ARBA" id="ARBA00023284"/>
    </source>
</evidence>
<evidence type="ECO:0000256" key="2">
    <source>
        <dbReference type="ARBA" id="ARBA00006214"/>
    </source>
</evidence>
<feature type="transmembrane region" description="Helical" evidence="10">
    <location>
        <begin position="245"/>
        <end position="264"/>
    </location>
</feature>
<keyword evidence="6" id="KW-0560">Oxidoreductase</keyword>
<dbReference type="Pfam" id="PF07884">
    <property type="entry name" value="VKOR"/>
    <property type="match status" value="1"/>
</dbReference>
<evidence type="ECO:0000259" key="11">
    <source>
        <dbReference type="PROSITE" id="PS50990"/>
    </source>
</evidence>
<evidence type="ECO:0000256" key="6">
    <source>
        <dbReference type="ARBA" id="ARBA00023002"/>
    </source>
</evidence>
<keyword evidence="3 10" id="KW-0812">Transmembrane</keyword>
<feature type="transmembrane region" description="Helical" evidence="10">
    <location>
        <begin position="273"/>
        <end position="295"/>
    </location>
</feature>
<keyword evidence="7 10" id="KW-0472">Membrane</keyword>
<dbReference type="InterPro" id="IPR012932">
    <property type="entry name" value="VKOR"/>
</dbReference>
<comment type="caution">
    <text evidence="12">The sequence shown here is derived from an EMBL/GenBank/DDBJ whole genome shotgun (WGS) entry which is preliminary data.</text>
</comment>
<dbReference type="GO" id="GO:0016020">
    <property type="term" value="C:membrane"/>
    <property type="evidence" value="ECO:0007669"/>
    <property type="project" value="UniProtKB-SubCell"/>
</dbReference>
<dbReference type="GO" id="GO:0006508">
    <property type="term" value="P:proteolysis"/>
    <property type="evidence" value="ECO:0007669"/>
    <property type="project" value="InterPro"/>
</dbReference>
<feature type="transmembrane region" description="Helical" evidence="10">
    <location>
        <begin position="307"/>
        <end position="324"/>
    </location>
</feature>
<dbReference type="SUPFAM" id="SSF52833">
    <property type="entry name" value="Thioredoxin-like"/>
    <property type="match status" value="1"/>
</dbReference>
<name>A0A1Q6I8C8_BACUN</name>
<dbReference type="Gene3D" id="1.20.1440.130">
    <property type="entry name" value="VKOR domain"/>
    <property type="match status" value="1"/>
</dbReference>
<accession>A0A1Q6I8C8</accession>
<evidence type="ECO:0000256" key="8">
    <source>
        <dbReference type="ARBA" id="ARBA00023157"/>
    </source>
</evidence>